<keyword evidence="3" id="KW-0808">Transferase</keyword>
<keyword evidence="3" id="KW-0328">Glycosyltransferase</keyword>
<dbReference type="SUPFAM" id="SSF55681">
    <property type="entry name" value="Class II aaRS and biotin synthetases"/>
    <property type="match status" value="1"/>
</dbReference>
<feature type="domain" description="Class II Histidinyl-tRNA synthetase (HisRS)-like catalytic core" evidence="2">
    <location>
        <begin position="14"/>
        <end position="307"/>
    </location>
</feature>
<dbReference type="Gene3D" id="3.30.930.10">
    <property type="entry name" value="Bira Bifunctional Protein, Domain 2"/>
    <property type="match status" value="1"/>
</dbReference>
<sequence>MRYLSIENELNYSKKRYEFTKEIEYIFVKNNYIQIKPSIFEDYDNFIAINKRTPTKSMVKIVSDKILVLRPDITTSIIKSLIPRWEDDLVLKLFYHSTVYKNEGKEGIKEIRQFGCEYLGEKSIKADSEIVNMSLDILKKFGKKFILEIGSSNYINGLLRELNIKEHQENKLKSLILRKNKIEIKDYIEKFNINKEIKEIIYNLLELNGDIEEVISKARKFYTNDLMNKGLEELEEISTLLKKSEYKKYTNCDLSMVGKFDYYEGIMIKGYYANVYKEILSGGRYDSLTEEFGKSVPAIGFCIDVDGIMEASKDRS</sequence>
<dbReference type="InterPro" id="IPR045864">
    <property type="entry name" value="aa-tRNA-synth_II/BPL/LPL"/>
</dbReference>
<dbReference type="EMBL" id="CP101637">
    <property type="protein sequence ID" value="WMT80439.1"/>
    <property type="molecule type" value="Genomic_DNA"/>
</dbReference>
<evidence type="ECO:0000313" key="3">
    <source>
        <dbReference type="EMBL" id="WMT80439.1"/>
    </source>
</evidence>
<name>A0ABY9PZL7_9FIRM</name>
<dbReference type="Pfam" id="PF13393">
    <property type="entry name" value="tRNA-synt_His"/>
    <property type="match status" value="1"/>
</dbReference>
<dbReference type="PIRSF" id="PIRSF001549">
    <property type="entry name" value="His-tRNA_synth"/>
    <property type="match status" value="1"/>
</dbReference>
<keyword evidence="4" id="KW-1185">Reference proteome</keyword>
<keyword evidence="1" id="KW-0368">Histidine biosynthesis</keyword>
<reference evidence="3 4" key="1">
    <citation type="submission" date="2022-07" db="EMBL/GenBank/DDBJ databases">
        <title>Genome sequence of Terrisporobacter mayombei DSM6539.</title>
        <authorList>
            <person name="Boeer T."/>
            <person name="Bengelsdorf F.R."/>
            <person name="Daniel R."/>
            <person name="Poehlein A."/>
        </authorList>
    </citation>
    <scope>NUCLEOTIDE SEQUENCE [LARGE SCALE GENOMIC DNA]</scope>
    <source>
        <strain evidence="3 4">DSM 6539</strain>
    </source>
</reference>
<proteinExistence type="predicted"/>
<dbReference type="PANTHER" id="PTHR43707">
    <property type="entry name" value="HISTIDYL-TRNA SYNTHETASE"/>
    <property type="match status" value="1"/>
</dbReference>
<keyword evidence="1" id="KW-0028">Amino-acid biosynthesis</keyword>
<dbReference type="InterPro" id="IPR041715">
    <property type="entry name" value="HisRS-like_core"/>
</dbReference>
<dbReference type="PANTHER" id="PTHR43707:SF6">
    <property type="entry name" value="ATP PHOSPHORIBOSYLTRANSFERASE REGULATORY SUBUNIT"/>
    <property type="match status" value="1"/>
</dbReference>
<accession>A0ABY9PZL7</accession>
<evidence type="ECO:0000313" key="4">
    <source>
        <dbReference type="Proteomes" id="UP001235030"/>
    </source>
</evidence>
<dbReference type="Proteomes" id="UP001235030">
    <property type="component" value="Chromosome"/>
</dbReference>
<protein>
    <submittedName>
        <fullName evidence="3">ATP phosphoribosyltransferase regulatory subunit</fullName>
    </submittedName>
</protein>
<dbReference type="RefSeq" id="WP_228104689.1">
    <property type="nucleotide sequence ID" value="NZ_CP101637.1"/>
</dbReference>
<organism evidence="3 4">
    <name type="scientific">Terrisporobacter mayombei</name>
    <dbReference type="NCBI Taxonomy" id="1541"/>
    <lineage>
        <taxon>Bacteria</taxon>
        <taxon>Bacillati</taxon>
        <taxon>Bacillota</taxon>
        <taxon>Clostridia</taxon>
        <taxon>Peptostreptococcales</taxon>
        <taxon>Peptostreptococcaceae</taxon>
        <taxon>Terrisporobacter</taxon>
    </lineage>
</organism>
<evidence type="ECO:0000256" key="1">
    <source>
        <dbReference type="ARBA" id="ARBA00023102"/>
    </source>
</evidence>
<dbReference type="GO" id="GO:0016757">
    <property type="term" value="F:glycosyltransferase activity"/>
    <property type="evidence" value="ECO:0007669"/>
    <property type="project" value="UniProtKB-KW"/>
</dbReference>
<gene>
    <name evidence="3" type="primary">hisZ</name>
    <name evidence="3" type="ORF">TEMA_07560</name>
</gene>
<dbReference type="InterPro" id="IPR004516">
    <property type="entry name" value="HisRS/HisZ"/>
</dbReference>
<evidence type="ECO:0000259" key="2">
    <source>
        <dbReference type="Pfam" id="PF13393"/>
    </source>
</evidence>